<evidence type="ECO:0000259" key="1">
    <source>
        <dbReference type="PROSITE" id="PS50887"/>
    </source>
</evidence>
<dbReference type="InterPro" id="IPR003018">
    <property type="entry name" value="GAF"/>
</dbReference>
<dbReference type="SMART" id="SM00065">
    <property type="entry name" value="GAF"/>
    <property type="match status" value="1"/>
</dbReference>
<evidence type="ECO:0000313" key="2">
    <source>
        <dbReference type="EMBL" id="MDR7376166.1"/>
    </source>
</evidence>
<dbReference type="InterPro" id="IPR043128">
    <property type="entry name" value="Rev_trsase/Diguanyl_cyclase"/>
</dbReference>
<name>A0ABU2C4A5_9BURK</name>
<dbReference type="InterPro" id="IPR029787">
    <property type="entry name" value="Nucleotide_cyclase"/>
</dbReference>
<dbReference type="NCBIfam" id="TIGR00254">
    <property type="entry name" value="GGDEF"/>
    <property type="match status" value="1"/>
</dbReference>
<protein>
    <submittedName>
        <fullName evidence="2">Diguanylate cyclase (GGDEF)-like protein</fullName>
    </submittedName>
</protein>
<evidence type="ECO:0000313" key="3">
    <source>
        <dbReference type="Proteomes" id="UP001180487"/>
    </source>
</evidence>
<dbReference type="InterPro" id="IPR029016">
    <property type="entry name" value="GAF-like_dom_sf"/>
</dbReference>
<dbReference type="InterPro" id="IPR000160">
    <property type="entry name" value="GGDEF_dom"/>
</dbReference>
<keyword evidence="3" id="KW-1185">Reference proteome</keyword>
<dbReference type="PANTHER" id="PTHR43102:SF2">
    <property type="entry name" value="GAF DOMAIN-CONTAINING PROTEIN"/>
    <property type="match status" value="1"/>
</dbReference>
<dbReference type="Gene3D" id="3.30.450.40">
    <property type="match status" value="1"/>
</dbReference>
<organism evidence="2 3">
    <name type="scientific">Rhodoferax ferrireducens</name>
    <dbReference type="NCBI Taxonomy" id="192843"/>
    <lineage>
        <taxon>Bacteria</taxon>
        <taxon>Pseudomonadati</taxon>
        <taxon>Pseudomonadota</taxon>
        <taxon>Betaproteobacteria</taxon>
        <taxon>Burkholderiales</taxon>
        <taxon>Comamonadaceae</taxon>
        <taxon>Rhodoferax</taxon>
    </lineage>
</organism>
<comment type="caution">
    <text evidence="2">The sequence shown here is derived from an EMBL/GenBank/DDBJ whole genome shotgun (WGS) entry which is preliminary data.</text>
</comment>
<feature type="domain" description="GGDEF" evidence="1">
    <location>
        <begin position="194"/>
        <end position="325"/>
    </location>
</feature>
<dbReference type="PANTHER" id="PTHR43102">
    <property type="entry name" value="SLR1143 PROTEIN"/>
    <property type="match status" value="1"/>
</dbReference>
<dbReference type="Pfam" id="PF01590">
    <property type="entry name" value="GAF"/>
    <property type="match status" value="1"/>
</dbReference>
<proteinExistence type="predicted"/>
<reference evidence="2 3" key="1">
    <citation type="submission" date="2023-07" db="EMBL/GenBank/DDBJ databases">
        <title>Sorghum-associated microbial communities from plants grown in Nebraska, USA.</title>
        <authorList>
            <person name="Schachtman D."/>
        </authorList>
    </citation>
    <scope>NUCLEOTIDE SEQUENCE [LARGE SCALE GENOMIC DNA]</scope>
    <source>
        <strain evidence="2 3">BE313</strain>
    </source>
</reference>
<dbReference type="SUPFAM" id="SSF55781">
    <property type="entry name" value="GAF domain-like"/>
    <property type="match status" value="1"/>
</dbReference>
<dbReference type="SUPFAM" id="SSF55073">
    <property type="entry name" value="Nucleotide cyclase"/>
    <property type="match status" value="1"/>
</dbReference>
<dbReference type="PROSITE" id="PS50887">
    <property type="entry name" value="GGDEF"/>
    <property type="match status" value="1"/>
</dbReference>
<dbReference type="RefSeq" id="WP_116604633.1">
    <property type="nucleotide sequence ID" value="NZ_JAVDXT010000001.1"/>
</dbReference>
<dbReference type="Proteomes" id="UP001180487">
    <property type="component" value="Unassembled WGS sequence"/>
</dbReference>
<dbReference type="Pfam" id="PF00990">
    <property type="entry name" value="GGDEF"/>
    <property type="match status" value="1"/>
</dbReference>
<accession>A0ABU2C4A5</accession>
<dbReference type="EMBL" id="JAVDXT010000001">
    <property type="protein sequence ID" value="MDR7376166.1"/>
    <property type="molecule type" value="Genomic_DNA"/>
</dbReference>
<dbReference type="Gene3D" id="3.30.70.270">
    <property type="match status" value="1"/>
</dbReference>
<sequence length="325" mass="36330">MIKPAFPLDEAFRLNTLRALNLLDTPPEERFDRLTRMARRMFGVTTALVSLVDENRQWFKSKQGLSDTETPRDISFCGHAILADTPLVIPDALADPRFFDNPLVTGPPHVRFYAGCPLHATNGSKLGTLCIFDPEPRAFGAEDIQLLSDLAAIVEQEISTYQMATVDELTRLYNRRGFLNQAQPALDLARDKKAPCSLVFFDLDKFKAINDRFGHAEGDKALLAFADQMRRSFRDADILARLGGDEFVALLLDCPDGLAQTIVDRLRTALDRRNQFTGSGYPIVCSFGIIHIALDASAPIEALLSRADVLMYENKRNRKAAEFVH</sequence>
<dbReference type="CDD" id="cd01949">
    <property type="entry name" value="GGDEF"/>
    <property type="match status" value="1"/>
</dbReference>
<dbReference type="SMART" id="SM00267">
    <property type="entry name" value="GGDEF"/>
    <property type="match status" value="1"/>
</dbReference>
<gene>
    <name evidence="2" type="ORF">J2X19_000824</name>
</gene>